<keyword evidence="1" id="KW-0175">Coiled coil</keyword>
<evidence type="ECO:0000313" key="4">
    <source>
        <dbReference type="Proteomes" id="UP001596413"/>
    </source>
</evidence>
<reference evidence="4" key="1">
    <citation type="journal article" date="2019" name="Int. J. Syst. Evol. Microbiol.">
        <title>The Global Catalogue of Microorganisms (GCM) 10K type strain sequencing project: providing services to taxonomists for standard genome sequencing and annotation.</title>
        <authorList>
            <consortium name="The Broad Institute Genomics Platform"/>
            <consortium name="The Broad Institute Genome Sequencing Center for Infectious Disease"/>
            <person name="Wu L."/>
            <person name="Ma J."/>
        </authorList>
    </citation>
    <scope>NUCLEOTIDE SEQUENCE [LARGE SCALE GENOMIC DNA]</scope>
    <source>
        <strain evidence="4">CGMCC 1.13681</strain>
    </source>
</reference>
<evidence type="ECO:0008006" key="5">
    <source>
        <dbReference type="Google" id="ProtNLM"/>
    </source>
</evidence>
<dbReference type="Proteomes" id="UP001596413">
    <property type="component" value="Unassembled WGS sequence"/>
</dbReference>
<feature type="region of interest" description="Disordered" evidence="2">
    <location>
        <begin position="150"/>
        <end position="209"/>
    </location>
</feature>
<dbReference type="EMBL" id="JBHSZO010000059">
    <property type="protein sequence ID" value="MFC7221314.1"/>
    <property type="molecule type" value="Genomic_DNA"/>
</dbReference>
<protein>
    <recommendedName>
        <fullName evidence="5">Heparin binding hemagglutinin HbhA</fullName>
    </recommendedName>
</protein>
<dbReference type="RefSeq" id="WP_386418581.1">
    <property type="nucleotide sequence ID" value="NZ_JBHSZO010000059.1"/>
</dbReference>
<keyword evidence="4" id="KW-1185">Reference proteome</keyword>
<organism evidence="3 4">
    <name type="scientific">Streptomyces polyrhachis</name>
    <dbReference type="NCBI Taxonomy" id="1282885"/>
    <lineage>
        <taxon>Bacteria</taxon>
        <taxon>Bacillati</taxon>
        <taxon>Actinomycetota</taxon>
        <taxon>Actinomycetes</taxon>
        <taxon>Kitasatosporales</taxon>
        <taxon>Streptomycetaceae</taxon>
        <taxon>Streptomyces</taxon>
    </lineage>
</organism>
<feature type="coiled-coil region" evidence="1">
    <location>
        <begin position="76"/>
        <end position="103"/>
    </location>
</feature>
<comment type="caution">
    <text evidence="3">The sequence shown here is derived from an EMBL/GenBank/DDBJ whole genome shotgun (WGS) entry which is preliminary data.</text>
</comment>
<evidence type="ECO:0000256" key="2">
    <source>
        <dbReference type="SAM" id="MobiDB-lite"/>
    </source>
</evidence>
<feature type="compositionally biased region" description="Low complexity" evidence="2">
    <location>
        <begin position="151"/>
        <end position="202"/>
    </location>
</feature>
<evidence type="ECO:0000256" key="1">
    <source>
        <dbReference type="SAM" id="Coils"/>
    </source>
</evidence>
<proteinExistence type="predicted"/>
<evidence type="ECO:0000313" key="3">
    <source>
        <dbReference type="EMBL" id="MFC7221314.1"/>
    </source>
</evidence>
<name>A0ABW2GM89_9ACTN</name>
<gene>
    <name evidence="3" type="ORF">ACFQLX_24580</name>
</gene>
<sequence>MTITDTTRKTLADPTPLYAVAGLADLAQEKLREVPALVEKLREQAPERIQAVREADPKAVQERVTQQAKAQATAAQAKLNEALAGLDTDVKKLRENAQDLALQGVGRAAEYAVKAREAYDELAERGRGAVKTWRGDVADDVEYTAEVIRQAPEPAVESEPAADAGPVVADAPVKPAEAAKPAAKKAAPAKKAAVKKTATARKTAPKSEG</sequence>
<accession>A0ABW2GM89</accession>